<evidence type="ECO:0000256" key="5">
    <source>
        <dbReference type="ARBA" id="ARBA00022679"/>
    </source>
</evidence>
<evidence type="ECO:0000313" key="14">
    <source>
        <dbReference type="Proteomes" id="UP000467840"/>
    </source>
</evidence>
<dbReference type="CDD" id="cd00337">
    <property type="entry name" value="Ribosomal_uL14"/>
    <property type="match status" value="1"/>
</dbReference>
<evidence type="ECO:0000256" key="2">
    <source>
        <dbReference type="ARBA" id="ARBA00004286"/>
    </source>
</evidence>
<organism evidence="13 14">
    <name type="scientific">Hevea brasiliensis</name>
    <name type="common">Para rubber tree</name>
    <name type="synonym">Siphonia brasiliensis</name>
    <dbReference type="NCBI Taxonomy" id="3981"/>
    <lineage>
        <taxon>Eukaryota</taxon>
        <taxon>Viridiplantae</taxon>
        <taxon>Streptophyta</taxon>
        <taxon>Embryophyta</taxon>
        <taxon>Tracheophyta</taxon>
        <taxon>Spermatophyta</taxon>
        <taxon>Magnoliopsida</taxon>
        <taxon>eudicotyledons</taxon>
        <taxon>Gunneridae</taxon>
        <taxon>Pentapetalae</taxon>
        <taxon>rosids</taxon>
        <taxon>fabids</taxon>
        <taxon>Malpighiales</taxon>
        <taxon>Euphorbiaceae</taxon>
        <taxon>Crotonoideae</taxon>
        <taxon>Micrandreae</taxon>
        <taxon>Hevea</taxon>
    </lineage>
</organism>
<dbReference type="Gene3D" id="2.40.150.20">
    <property type="entry name" value="Ribosomal protein L14"/>
    <property type="match status" value="1"/>
</dbReference>
<feature type="region of interest" description="Disordered" evidence="11">
    <location>
        <begin position="61"/>
        <end position="204"/>
    </location>
</feature>
<dbReference type="GO" id="GO:0005694">
    <property type="term" value="C:chromosome"/>
    <property type="evidence" value="ECO:0007669"/>
    <property type="project" value="UniProtKB-SubCell"/>
</dbReference>
<evidence type="ECO:0000256" key="8">
    <source>
        <dbReference type="ARBA" id="ARBA00022980"/>
    </source>
</evidence>
<feature type="domain" description="SET" evidence="12">
    <location>
        <begin position="668"/>
        <end position="807"/>
    </location>
</feature>
<dbReference type="InterPro" id="IPR036853">
    <property type="entry name" value="Ribosomal_uL14_sf"/>
</dbReference>
<dbReference type="PROSITE" id="PS51580">
    <property type="entry name" value="SAM_MT43_3"/>
    <property type="match status" value="1"/>
</dbReference>
<dbReference type="AlphaFoldDB" id="A0A6A6M4A2"/>
<gene>
    <name evidence="13" type="ORF">GH714_024967</name>
</gene>
<dbReference type="GO" id="GO:0005634">
    <property type="term" value="C:nucleus"/>
    <property type="evidence" value="ECO:0007669"/>
    <property type="project" value="UniProtKB-SubCell"/>
</dbReference>
<dbReference type="Pfam" id="PF00856">
    <property type="entry name" value="SET"/>
    <property type="match status" value="1"/>
</dbReference>
<evidence type="ECO:0000256" key="1">
    <source>
        <dbReference type="ARBA" id="ARBA00004123"/>
    </source>
</evidence>
<dbReference type="GO" id="GO:0005840">
    <property type="term" value="C:ribosome"/>
    <property type="evidence" value="ECO:0007669"/>
    <property type="project" value="UniProtKB-KW"/>
</dbReference>
<dbReference type="NCBIfam" id="NF006344">
    <property type="entry name" value="PRK08571.1"/>
    <property type="match status" value="1"/>
</dbReference>
<dbReference type="SMART" id="SM00317">
    <property type="entry name" value="SET"/>
    <property type="match status" value="1"/>
</dbReference>
<dbReference type="HAMAP" id="MF_01367">
    <property type="entry name" value="Ribosomal_uL14"/>
    <property type="match status" value="1"/>
</dbReference>
<dbReference type="PROSITE" id="PS00049">
    <property type="entry name" value="RIBOSOMAL_L14"/>
    <property type="match status" value="1"/>
</dbReference>
<dbReference type="InterPro" id="IPR025776">
    <property type="entry name" value="SUVR4/1/2"/>
</dbReference>
<dbReference type="GO" id="GO:0003735">
    <property type="term" value="F:structural constituent of ribosome"/>
    <property type="evidence" value="ECO:0007669"/>
    <property type="project" value="InterPro"/>
</dbReference>
<comment type="similarity">
    <text evidence="3">Belongs to the universal ribosomal protein uL14 family.</text>
</comment>
<dbReference type="Gene3D" id="1.10.8.850">
    <property type="entry name" value="Histone-lysine N methyltransferase , C-terminal domain-like"/>
    <property type="match status" value="1"/>
</dbReference>
<dbReference type="PANTHER" id="PTHR46450">
    <property type="entry name" value="INACTIVE HISTONE-LYSINE N-METHYLTRANSFERASE SUVR1-RELATED"/>
    <property type="match status" value="1"/>
</dbReference>
<dbReference type="Pfam" id="PF05033">
    <property type="entry name" value="Pre-SET"/>
    <property type="match status" value="1"/>
</dbReference>
<dbReference type="SUPFAM" id="SSF82199">
    <property type="entry name" value="SET domain"/>
    <property type="match status" value="1"/>
</dbReference>
<keyword evidence="9" id="KW-0539">Nucleus</keyword>
<dbReference type="Pfam" id="PF00238">
    <property type="entry name" value="Ribosomal_L14"/>
    <property type="match status" value="1"/>
</dbReference>
<evidence type="ECO:0000259" key="12">
    <source>
        <dbReference type="PROSITE" id="PS50280"/>
    </source>
</evidence>
<keyword evidence="8" id="KW-0689">Ribosomal protein</keyword>
<dbReference type="InterPro" id="IPR046341">
    <property type="entry name" value="SET_dom_sf"/>
</dbReference>
<dbReference type="GO" id="GO:0008270">
    <property type="term" value="F:zinc ion binding"/>
    <property type="evidence" value="ECO:0007669"/>
    <property type="project" value="InterPro"/>
</dbReference>
<dbReference type="SUPFAM" id="SSF50193">
    <property type="entry name" value="Ribosomal protein L14"/>
    <property type="match status" value="1"/>
</dbReference>
<dbReference type="InterPro" id="IPR000218">
    <property type="entry name" value="Ribosomal_uL14"/>
</dbReference>
<keyword evidence="6" id="KW-0479">Metal-binding</keyword>
<dbReference type="GO" id="GO:0042054">
    <property type="term" value="F:histone methyltransferase activity"/>
    <property type="evidence" value="ECO:0007669"/>
    <property type="project" value="InterPro"/>
</dbReference>
<keyword evidence="14" id="KW-1185">Reference proteome</keyword>
<feature type="compositionally biased region" description="Polar residues" evidence="11">
    <location>
        <begin position="165"/>
        <end position="187"/>
    </location>
</feature>
<dbReference type="GO" id="GO:0006412">
    <property type="term" value="P:translation"/>
    <property type="evidence" value="ECO:0007669"/>
    <property type="project" value="InterPro"/>
</dbReference>
<dbReference type="InterPro" id="IPR043017">
    <property type="entry name" value="WIYLD_dom_sf"/>
</dbReference>
<dbReference type="PROSITE" id="PS50280">
    <property type="entry name" value="SET"/>
    <property type="match status" value="1"/>
</dbReference>
<dbReference type="SMART" id="SM01374">
    <property type="entry name" value="Ribosomal_L14"/>
    <property type="match status" value="1"/>
</dbReference>
<evidence type="ECO:0000313" key="13">
    <source>
        <dbReference type="EMBL" id="KAF2307126.1"/>
    </source>
</evidence>
<name>A0A6A6M4A2_HEVBR</name>
<keyword evidence="5" id="KW-0808">Transferase</keyword>
<dbReference type="PANTHER" id="PTHR46450:SF1">
    <property type="entry name" value="INACTIVE HISTONE-LYSINE N-METHYLTRANSFERASE SUVR1-RELATED"/>
    <property type="match status" value="1"/>
</dbReference>
<comment type="subcellular location">
    <subcellularLocation>
        <location evidence="2">Chromosome</location>
    </subcellularLocation>
    <subcellularLocation>
        <location evidence="1">Nucleus</location>
    </subcellularLocation>
</comment>
<dbReference type="SMART" id="SM00468">
    <property type="entry name" value="PreSET"/>
    <property type="match status" value="1"/>
</dbReference>
<keyword evidence="4" id="KW-0158">Chromosome</keyword>
<evidence type="ECO:0000256" key="6">
    <source>
        <dbReference type="ARBA" id="ARBA00022723"/>
    </source>
</evidence>
<reference evidence="13 14" key="1">
    <citation type="journal article" date="2020" name="Mol. Plant">
        <title>The Chromosome-Based Rubber Tree Genome Provides New Insights into Spurge Genome Evolution and Rubber Biosynthesis.</title>
        <authorList>
            <person name="Liu J."/>
            <person name="Shi C."/>
            <person name="Shi C.C."/>
            <person name="Li W."/>
            <person name="Zhang Q.J."/>
            <person name="Zhang Y."/>
            <person name="Li K."/>
            <person name="Lu H.F."/>
            <person name="Shi C."/>
            <person name="Zhu S.T."/>
            <person name="Xiao Z.Y."/>
            <person name="Nan H."/>
            <person name="Yue Y."/>
            <person name="Zhu X.G."/>
            <person name="Wu Y."/>
            <person name="Hong X.N."/>
            <person name="Fan G.Y."/>
            <person name="Tong Y."/>
            <person name="Zhang D."/>
            <person name="Mao C.L."/>
            <person name="Liu Y.L."/>
            <person name="Hao S.J."/>
            <person name="Liu W.Q."/>
            <person name="Lv M.Q."/>
            <person name="Zhang H.B."/>
            <person name="Liu Y."/>
            <person name="Hu-Tang G.R."/>
            <person name="Wang J.P."/>
            <person name="Wang J.H."/>
            <person name="Sun Y.H."/>
            <person name="Ni S.B."/>
            <person name="Chen W.B."/>
            <person name="Zhang X.C."/>
            <person name="Jiao Y.N."/>
            <person name="Eichler E.E."/>
            <person name="Li G.H."/>
            <person name="Liu X."/>
            <person name="Gao L.Z."/>
        </authorList>
    </citation>
    <scope>NUCLEOTIDE SEQUENCE [LARGE SCALE GENOMIC DNA]</scope>
    <source>
        <strain evidence="14">cv. GT1</strain>
        <tissue evidence="13">Leaf</tissue>
    </source>
</reference>
<feature type="region of interest" description="Disordered" evidence="11">
    <location>
        <begin position="283"/>
        <end position="317"/>
    </location>
</feature>
<dbReference type="InterPro" id="IPR007728">
    <property type="entry name" value="Pre-SET_dom"/>
</dbReference>
<protein>
    <recommendedName>
        <fullName evidence="12">SET domain-containing protein</fullName>
    </recommendedName>
</protein>
<keyword evidence="7" id="KW-0862">Zinc</keyword>
<dbReference type="Pfam" id="PF10440">
    <property type="entry name" value="WIYLD"/>
    <property type="match status" value="1"/>
</dbReference>
<evidence type="ECO:0000256" key="4">
    <source>
        <dbReference type="ARBA" id="ARBA00022454"/>
    </source>
</evidence>
<sequence>MAPNPRVLNAFRAMKAIGINEDKVKPVLKRLLKLYDKNWELIEEENYSVLADAIFDEDDSKVSEEKENANGENFADEAEVHDEPERPLKRLRLRSQEGQPSSSLNISNSIGGGTSLRTPKLEDEELQGIDSLQRSPDVMKLQSGPDYDTRNMGKRPASPIRLGAQGSSNPSLDRTLPSDSQSPQVQHSYKGKEPLLPQVAPREKRPIVGRPSQVVLFKDHVVDPDSVPVPKQKVLDSHALIKPKDEPFTDDFPPDDLPRYEVPIAVIRPDSLSKDNNSVRRFLKAKPDDQEPPASHFVAEEDRRDGIPASSNNTRTNSELAAVPKDSPANLEIASSSLGEVKISLCCNSMLGRPNFHMPSQDELLKSMQEKCLQSYKIFDPYFSVMKILKDMCECFLELATDSSHESQERLMNVTPSVDALKRSAAYSALGVGGIGGSDCIPVNISNGSVDSLYFSEVGALQIPGEIKPLSEDIHCVVNGSVESNGGQELRGPDPESHSLVVVPQHQLTPEELRSLQQFNDITKGEEIVEISWLNEINNECPPSFIYIPQNLIFQNANLRFTLSQIKAEDCCATCIGDCLSSNTVCVCAHETGHKFAYTSEGLIREDFLEECISMTRDPQRQRFSYCKACPLERSKNDEILEPCKGHLKREHIKECWSKCACQKQCGNRVVQRVFFTPEGKGWGLRTLEKLPKGTFVCEYVGEILTIKELHERNIQRTRDTKNERHTHPVLLDAYWRLKGALKEEEALCLDATFYGNVARFINHRCLDANLIEIPVKMETPDDHYYHLAFFTTREVNALEELTWDYGIDFDDNDHPMEVFRCLCGSKFCRNMKRPIRRGGSAGNKFRMSLGLPVAATVNCADNTGAKNLYIISVKGIKGRLNRLPSACVGDMVMATVKKGKPDLRKKVMPAVIVRQRKPWRRKDGVYMYFEDNAGVIVNPKGEMKGSAITGPIGKECADLWPRIASAANAINEMCRISNCFPFINLCWRVSDKRLLRCHDHSSHWTRILKMIYLDQNLLASSRRSSVTGPDPLCLKAGEIIMDQTGNTGASGAFSLLMLVGLQMIVNLDSCELLAPNQTKDGVSSGVEVLAGKLEFCSVVMRAVEVVATGY</sequence>
<dbReference type="InterPro" id="IPR019972">
    <property type="entry name" value="Ribosomal_uL14_CS"/>
</dbReference>
<dbReference type="EMBL" id="JAAGAX010000008">
    <property type="protein sequence ID" value="KAF2307126.1"/>
    <property type="molecule type" value="Genomic_DNA"/>
</dbReference>
<dbReference type="FunFam" id="2.170.270.10:FF:000046">
    <property type="entry name" value="SET-domain containing protein lysine methyltransferase family protein"/>
    <property type="match status" value="1"/>
</dbReference>
<accession>A0A6A6M4A2</accession>
<dbReference type="Proteomes" id="UP000467840">
    <property type="component" value="Chromosome 9"/>
</dbReference>
<evidence type="ECO:0000256" key="9">
    <source>
        <dbReference type="ARBA" id="ARBA00023242"/>
    </source>
</evidence>
<dbReference type="InterPro" id="IPR018848">
    <property type="entry name" value="WIYLD_domain"/>
</dbReference>
<proteinExistence type="inferred from homology"/>
<dbReference type="GO" id="GO:1990904">
    <property type="term" value="C:ribonucleoprotein complex"/>
    <property type="evidence" value="ECO:0007669"/>
    <property type="project" value="UniProtKB-KW"/>
</dbReference>
<dbReference type="CDD" id="cd10538">
    <property type="entry name" value="SET_SETDB-like"/>
    <property type="match status" value="1"/>
</dbReference>
<evidence type="ECO:0000256" key="10">
    <source>
        <dbReference type="ARBA" id="ARBA00023274"/>
    </source>
</evidence>
<dbReference type="InterPro" id="IPR001214">
    <property type="entry name" value="SET_dom"/>
</dbReference>
<dbReference type="FunFam" id="2.40.150.20:FF:000003">
    <property type="entry name" value="60S ribosomal protein L23"/>
    <property type="match status" value="1"/>
</dbReference>
<evidence type="ECO:0000256" key="7">
    <source>
        <dbReference type="ARBA" id="ARBA00022833"/>
    </source>
</evidence>
<evidence type="ECO:0000256" key="3">
    <source>
        <dbReference type="ARBA" id="ARBA00010745"/>
    </source>
</evidence>
<comment type="caution">
    <text evidence="13">The sequence shown here is derived from an EMBL/GenBank/DDBJ whole genome shotgun (WGS) entry which is preliminary data.</text>
</comment>
<keyword evidence="10" id="KW-0687">Ribonucleoprotein</keyword>
<dbReference type="Gene3D" id="2.170.270.10">
    <property type="entry name" value="SET domain"/>
    <property type="match status" value="1"/>
</dbReference>
<evidence type="ECO:0000256" key="11">
    <source>
        <dbReference type="SAM" id="MobiDB-lite"/>
    </source>
</evidence>